<feature type="non-terminal residue" evidence="3">
    <location>
        <position position="1"/>
    </location>
</feature>
<reference evidence="3" key="1">
    <citation type="submission" date="2018-05" db="EMBL/GenBank/DDBJ databases">
        <authorList>
            <person name="Lanie J.A."/>
            <person name="Ng W.-L."/>
            <person name="Kazmierczak K.M."/>
            <person name="Andrzejewski T.M."/>
            <person name="Davidsen T.M."/>
            <person name="Wayne K.J."/>
            <person name="Tettelin H."/>
            <person name="Glass J.I."/>
            <person name="Rusch D."/>
            <person name="Podicherti R."/>
            <person name="Tsui H.-C.T."/>
            <person name="Winkler M.E."/>
        </authorList>
    </citation>
    <scope>NUCLEOTIDE SEQUENCE</scope>
</reference>
<feature type="domain" description="Leucine-binding protein" evidence="2">
    <location>
        <begin position="9"/>
        <end position="229"/>
    </location>
</feature>
<dbReference type="PANTHER" id="PTHR30483">
    <property type="entry name" value="LEUCINE-SPECIFIC-BINDING PROTEIN"/>
    <property type="match status" value="1"/>
</dbReference>
<dbReference type="Gene3D" id="3.40.50.2300">
    <property type="match status" value="2"/>
</dbReference>
<sequence>VFAETWNDTITGDKQKYIFRIAPLSSWASGVIWKFAAQAPGVKKVAIVTENTDYGIPAAAECEKGLKSKGIDSVTFGVDIGTQDFAGIVERVKAGNPDYVIVLLTGEAGYNYTQQAADAGIGPMDMMFHANQAGLESKAWWENVPDGNMAFMARIGVPETMYNERALKMANDYKAQTGKSGVESYALEAYDSIGVIAQAINEAGSTNGDAIVTALENISHDGTLGRIYFPYGSKKDPSADGKGDEWWHQWPDPAITMVQYQKEGEPSNTMTIVFPEVYKTGDPIYIGN</sequence>
<evidence type="ECO:0000313" key="3">
    <source>
        <dbReference type="EMBL" id="SVA17757.1"/>
    </source>
</evidence>
<dbReference type="PANTHER" id="PTHR30483:SF6">
    <property type="entry name" value="PERIPLASMIC BINDING PROTEIN OF ABC TRANSPORTER FOR NATURAL AMINO ACIDS"/>
    <property type="match status" value="1"/>
</dbReference>
<dbReference type="InterPro" id="IPR028082">
    <property type="entry name" value="Peripla_BP_I"/>
</dbReference>
<evidence type="ECO:0000256" key="1">
    <source>
        <dbReference type="ARBA" id="ARBA00022729"/>
    </source>
</evidence>
<dbReference type="InterPro" id="IPR028081">
    <property type="entry name" value="Leu-bd"/>
</dbReference>
<dbReference type="InterPro" id="IPR051010">
    <property type="entry name" value="BCAA_transport"/>
</dbReference>
<dbReference type="EMBL" id="UINC01004911">
    <property type="protein sequence ID" value="SVA17757.1"/>
    <property type="molecule type" value="Genomic_DNA"/>
</dbReference>
<dbReference type="AlphaFoldDB" id="A0A381TS78"/>
<organism evidence="3">
    <name type="scientific">marine metagenome</name>
    <dbReference type="NCBI Taxonomy" id="408172"/>
    <lineage>
        <taxon>unclassified sequences</taxon>
        <taxon>metagenomes</taxon>
        <taxon>ecological metagenomes</taxon>
    </lineage>
</organism>
<keyword evidence="1" id="KW-0732">Signal</keyword>
<accession>A0A381TS78</accession>
<gene>
    <name evidence="3" type="ORF">METZ01_LOCUS70611</name>
</gene>
<dbReference type="SUPFAM" id="SSF53822">
    <property type="entry name" value="Periplasmic binding protein-like I"/>
    <property type="match status" value="1"/>
</dbReference>
<dbReference type="Pfam" id="PF13458">
    <property type="entry name" value="Peripla_BP_6"/>
    <property type="match status" value="1"/>
</dbReference>
<proteinExistence type="predicted"/>
<evidence type="ECO:0000259" key="2">
    <source>
        <dbReference type="Pfam" id="PF13458"/>
    </source>
</evidence>
<name>A0A381TS78_9ZZZZ</name>
<protein>
    <recommendedName>
        <fullName evidence="2">Leucine-binding protein domain-containing protein</fullName>
    </recommendedName>
</protein>